<dbReference type="Proteomes" id="UP000746535">
    <property type="component" value="Unassembled WGS sequence"/>
</dbReference>
<comment type="catalytic activity">
    <reaction evidence="2">
        <text>2 GTP = 3',3'-c-di-GMP + 2 diphosphate</text>
        <dbReference type="Rhea" id="RHEA:24898"/>
        <dbReference type="ChEBI" id="CHEBI:33019"/>
        <dbReference type="ChEBI" id="CHEBI:37565"/>
        <dbReference type="ChEBI" id="CHEBI:58805"/>
        <dbReference type="EC" id="2.7.7.65"/>
    </reaction>
</comment>
<proteinExistence type="predicted"/>
<evidence type="ECO:0000256" key="3">
    <source>
        <dbReference type="SAM" id="Phobius"/>
    </source>
</evidence>
<dbReference type="EC" id="2.7.7.65" evidence="1"/>
<dbReference type="PANTHER" id="PTHR45138:SF9">
    <property type="entry name" value="DIGUANYLATE CYCLASE DGCM-RELATED"/>
    <property type="match status" value="1"/>
</dbReference>
<feature type="domain" description="GGDEF" evidence="5">
    <location>
        <begin position="436"/>
        <end position="569"/>
    </location>
</feature>
<feature type="signal peptide" evidence="4">
    <location>
        <begin position="1"/>
        <end position="23"/>
    </location>
</feature>
<sequence>MAYRKTNLLLAAMAAMLVMSITAAISPVTLFWTNQTRMERNLVEQQLDSLRVLQSLLVDAETGQRGYVLTGKEPFLQPYFVASAQLPGAIRHLTEIYEDSLPDDIGRVNSLIARAHLKMDHLDKVVKLRSEVGYNAAEAEIAGGHGKQLMDDVREATQELTADETAKIARLDDQLQANLRLAVVVSVATFLLTLALGRFIYVSMRRAVQQQTLSAQQQAESAATAQVASARLSQSLERLEHRNLEVSLLAEMARLLQTELSQEETLQLANSYCQRLLEGSAGTFFLYRNSADALLPAASWGAVALPPDTLLSPKDCWAIRRARVHLVEQGHDLCCAHYPHHTDTVTYTHWCIPLLAYGETLGLLHIYRDARQPTEEASLKCAEAIAEQTALALANGRMRQVLQTQSIRDPLTGLYNRRFMEETLERELARARRTHACLSVIMLDLDHFKRLNDNYGHPAGDSVLRAVSALLLGALRASDIACRFGGEELIVILPDCALEGAVARAEAIRAEFAAMTLHELGQPLTVTASFGVCSTAVCGADQSLLLKAADTALYKAKQSGRNRVQSCLDA</sequence>
<dbReference type="InterPro" id="IPR007891">
    <property type="entry name" value="CHASE3"/>
</dbReference>
<dbReference type="Gene3D" id="3.30.70.270">
    <property type="match status" value="1"/>
</dbReference>
<evidence type="ECO:0000256" key="1">
    <source>
        <dbReference type="ARBA" id="ARBA00012528"/>
    </source>
</evidence>
<dbReference type="PROSITE" id="PS50887">
    <property type="entry name" value="GGDEF"/>
    <property type="match status" value="1"/>
</dbReference>
<dbReference type="InterPro" id="IPR003018">
    <property type="entry name" value="GAF"/>
</dbReference>
<dbReference type="NCBIfam" id="TIGR00254">
    <property type="entry name" value="GGDEF"/>
    <property type="match status" value="1"/>
</dbReference>
<dbReference type="RefSeq" id="WP_168084495.1">
    <property type="nucleotide sequence ID" value="NZ_JAAVJI010000007.1"/>
</dbReference>
<evidence type="ECO:0000256" key="4">
    <source>
        <dbReference type="SAM" id="SignalP"/>
    </source>
</evidence>
<keyword evidence="3" id="KW-1133">Transmembrane helix</keyword>
<gene>
    <name evidence="6" type="ORF">HBH25_13840</name>
</gene>
<dbReference type="SMART" id="SM00267">
    <property type="entry name" value="GGDEF"/>
    <property type="match status" value="1"/>
</dbReference>
<dbReference type="InterPro" id="IPR050469">
    <property type="entry name" value="Diguanylate_Cyclase"/>
</dbReference>
<reference evidence="6 7" key="1">
    <citation type="submission" date="2020-03" db="EMBL/GenBank/DDBJ databases">
        <authorList>
            <person name="Wang L."/>
            <person name="He N."/>
            <person name="Li Y."/>
            <person name="Fang Y."/>
            <person name="Zhang F."/>
        </authorList>
    </citation>
    <scope>NUCLEOTIDE SEQUENCE [LARGE SCALE GENOMIC DNA]</scope>
    <source>
        <strain evidence="7">hsmgli-8</strain>
    </source>
</reference>
<dbReference type="Pfam" id="PF05227">
    <property type="entry name" value="CHASE3"/>
    <property type="match status" value="1"/>
</dbReference>
<evidence type="ECO:0000313" key="6">
    <source>
        <dbReference type="EMBL" id="NJP01929.1"/>
    </source>
</evidence>
<dbReference type="PANTHER" id="PTHR45138">
    <property type="entry name" value="REGULATORY COMPONENTS OF SENSORY TRANSDUCTION SYSTEM"/>
    <property type="match status" value="1"/>
</dbReference>
<dbReference type="CDD" id="cd19410">
    <property type="entry name" value="HK9-like_sensor"/>
    <property type="match status" value="1"/>
</dbReference>
<dbReference type="CDD" id="cd01949">
    <property type="entry name" value="GGDEF"/>
    <property type="match status" value="1"/>
</dbReference>
<organism evidence="6 7">
    <name type="scientific">Pseudomonas quercus</name>
    <dbReference type="NCBI Taxonomy" id="2722792"/>
    <lineage>
        <taxon>Bacteria</taxon>
        <taxon>Pseudomonadati</taxon>
        <taxon>Pseudomonadota</taxon>
        <taxon>Gammaproteobacteria</taxon>
        <taxon>Pseudomonadales</taxon>
        <taxon>Pseudomonadaceae</taxon>
        <taxon>Pseudomonas</taxon>
    </lineage>
</organism>
<evidence type="ECO:0000313" key="7">
    <source>
        <dbReference type="Proteomes" id="UP000746535"/>
    </source>
</evidence>
<feature type="chain" id="PRO_5046285040" description="diguanylate cyclase" evidence="4">
    <location>
        <begin position="24"/>
        <end position="570"/>
    </location>
</feature>
<keyword evidence="7" id="KW-1185">Reference proteome</keyword>
<dbReference type="InterPro" id="IPR029016">
    <property type="entry name" value="GAF-like_dom_sf"/>
</dbReference>
<feature type="transmembrane region" description="Helical" evidence="3">
    <location>
        <begin position="179"/>
        <end position="201"/>
    </location>
</feature>
<keyword evidence="3" id="KW-0472">Membrane</keyword>
<dbReference type="InterPro" id="IPR029787">
    <property type="entry name" value="Nucleotide_cyclase"/>
</dbReference>
<comment type="caution">
    <text evidence="6">The sequence shown here is derived from an EMBL/GenBank/DDBJ whole genome shotgun (WGS) entry which is preliminary data.</text>
</comment>
<dbReference type="Pfam" id="PF13185">
    <property type="entry name" value="GAF_2"/>
    <property type="match status" value="1"/>
</dbReference>
<name>A0ABX0YHX3_9PSED</name>
<keyword evidence="3" id="KW-0812">Transmembrane</keyword>
<evidence type="ECO:0000256" key="2">
    <source>
        <dbReference type="ARBA" id="ARBA00034247"/>
    </source>
</evidence>
<dbReference type="Pfam" id="PF00990">
    <property type="entry name" value="GGDEF"/>
    <property type="match status" value="1"/>
</dbReference>
<dbReference type="SUPFAM" id="SSF55781">
    <property type="entry name" value="GAF domain-like"/>
    <property type="match status" value="1"/>
</dbReference>
<dbReference type="SUPFAM" id="SSF55073">
    <property type="entry name" value="Nucleotide cyclase"/>
    <property type="match status" value="1"/>
</dbReference>
<dbReference type="InterPro" id="IPR000160">
    <property type="entry name" value="GGDEF_dom"/>
</dbReference>
<protein>
    <recommendedName>
        <fullName evidence="1">diguanylate cyclase</fullName>
        <ecNumber evidence="1">2.7.7.65</ecNumber>
    </recommendedName>
</protein>
<dbReference type="Gene3D" id="3.30.450.40">
    <property type="match status" value="1"/>
</dbReference>
<dbReference type="InterPro" id="IPR043128">
    <property type="entry name" value="Rev_trsase/Diguanyl_cyclase"/>
</dbReference>
<evidence type="ECO:0000259" key="5">
    <source>
        <dbReference type="PROSITE" id="PS50887"/>
    </source>
</evidence>
<dbReference type="EMBL" id="JAAVJI010000007">
    <property type="protein sequence ID" value="NJP01929.1"/>
    <property type="molecule type" value="Genomic_DNA"/>
</dbReference>
<dbReference type="SMART" id="SM00065">
    <property type="entry name" value="GAF"/>
    <property type="match status" value="1"/>
</dbReference>
<keyword evidence="4" id="KW-0732">Signal</keyword>
<accession>A0ABX0YHX3</accession>